<dbReference type="PANTHER" id="PTHR22884">
    <property type="entry name" value="SET DOMAIN PROTEINS"/>
    <property type="match status" value="1"/>
</dbReference>
<dbReference type="InterPro" id="IPR046341">
    <property type="entry name" value="SET_dom_sf"/>
</dbReference>
<evidence type="ECO:0000313" key="10">
    <source>
        <dbReference type="Proteomes" id="UP001392437"/>
    </source>
</evidence>
<evidence type="ECO:0000256" key="4">
    <source>
        <dbReference type="ARBA" id="ARBA00022603"/>
    </source>
</evidence>
<dbReference type="Proteomes" id="UP001392437">
    <property type="component" value="Unassembled WGS sequence"/>
</dbReference>
<dbReference type="SUPFAM" id="SSF82199">
    <property type="entry name" value="SET domain"/>
    <property type="match status" value="1"/>
</dbReference>
<dbReference type="InterPro" id="IPR050777">
    <property type="entry name" value="SET2_Histone-Lys_MeTrsfase"/>
</dbReference>
<comment type="caution">
    <text evidence="9">The sequence shown here is derived from an EMBL/GenBank/DDBJ whole genome shotgun (WGS) entry which is preliminary data.</text>
</comment>
<keyword evidence="4" id="KW-0489">Methyltransferase</keyword>
<dbReference type="InterPro" id="IPR001214">
    <property type="entry name" value="SET_dom"/>
</dbReference>
<evidence type="ECO:0000256" key="7">
    <source>
        <dbReference type="ARBA" id="ARBA00023242"/>
    </source>
</evidence>
<keyword evidence="10" id="KW-1185">Reference proteome</keyword>
<proteinExistence type="predicted"/>
<evidence type="ECO:0000256" key="1">
    <source>
        <dbReference type="ARBA" id="ARBA00004123"/>
    </source>
</evidence>
<dbReference type="PROSITE" id="PS50280">
    <property type="entry name" value="SET"/>
    <property type="match status" value="1"/>
</dbReference>
<evidence type="ECO:0000259" key="8">
    <source>
        <dbReference type="PROSITE" id="PS50280"/>
    </source>
</evidence>
<dbReference type="GO" id="GO:0005634">
    <property type="term" value="C:nucleus"/>
    <property type="evidence" value="ECO:0007669"/>
    <property type="project" value="UniProtKB-SubCell"/>
</dbReference>
<dbReference type="EMBL" id="JAQQWP010000001">
    <property type="protein sequence ID" value="KAK8131841.1"/>
    <property type="molecule type" value="Genomic_DNA"/>
</dbReference>
<keyword evidence="7" id="KW-0539">Nucleus</keyword>
<evidence type="ECO:0000256" key="3">
    <source>
        <dbReference type="ARBA" id="ARBA00022454"/>
    </source>
</evidence>
<comment type="subcellular location">
    <subcellularLocation>
        <location evidence="2">Chromosome</location>
    </subcellularLocation>
    <subcellularLocation>
        <location evidence="1">Nucleus</location>
    </subcellularLocation>
</comment>
<dbReference type="AlphaFoldDB" id="A0AAW0RAP5"/>
<dbReference type="GO" id="GO:0032259">
    <property type="term" value="P:methylation"/>
    <property type="evidence" value="ECO:0007669"/>
    <property type="project" value="UniProtKB-KW"/>
</dbReference>
<dbReference type="SMART" id="SM00317">
    <property type="entry name" value="SET"/>
    <property type="match status" value="1"/>
</dbReference>
<feature type="domain" description="SET" evidence="8">
    <location>
        <begin position="202"/>
        <end position="316"/>
    </location>
</feature>
<name>A0AAW0RAP5_9PEZI</name>
<dbReference type="Gene3D" id="2.170.270.10">
    <property type="entry name" value="SET domain"/>
    <property type="match status" value="1"/>
</dbReference>
<dbReference type="GO" id="GO:0005694">
    <property type="term" value="C:chromosome"/>
    <property type="evidence" value="ECO:0007669"/>
    <property type="project" value="UniProtKB-SubCell"/>
</dbReference>
<gene>
    <name evidence="9" type="ORF">PG999_000014</name>
</gene>
<evidence type="ECO:0000256" key="6">
    <source>
        <dbReference type="ARBA" id="ARBA00022691"/>
    </source>
</evidence>
<keyword evidence="3" id="KW-0158">Chromosome</keyword>
<dbReference type="Pfam" id="PF00856">
    <property type="entry name" value="SET"/>
    <property type="match status" value="1"/>
</dbReference>
<organism evidence="9 10">
    <name type="scientific">Apiospora kogelbergensis</name>
    <dbReference type="NCBI Taxonomy" id="1337665"/>
    <lineage>
        <taxon>Eukaryota</taxon>
        <taxon>Fungi</taxon>
        <taxon>Dikarya</taxon>
        <taxon>Ascomycota</taxon>
        <taxon>Pezizomycotina</taxon>
        <taxon>Sordariomycetes</taxon>
        <taxon>Xylariomycetidae</taxon>
        <taxon>Amphisphaeriales</taxon>
        <taxon>Apiosporaceae</taxon>
        <taxon>Apiospora</taxon>
    </lineage>
</organism>
<keyword evidence="5" id="KW-0808">Transferase</keyword>
<reference evidence="9 10" key="1">
    <citation type="submission" date="2023-01" db="EMBL/GenBank/DDBJ databases">
        <title>Analysis of 21 Apiospora genomes using comparative genomics revels a genus with tremendous synthesis potential of carbohydrate active enzymes and secondary metabolites.</title>
        <authorList>
            <person name="Sorensen T."/>
        </authorList>
    </citation>
    <scope>NUCLEOTIDE SEQUENCE [LARGE SCALE GENOMIC DNA]</scope>
    <source>
        <strain evidence="9 10">CBS 117206</strain>
    </source>
</reference>
<accession>A0AAW0RAP5</accession>
<keyword evidence="6" id="KW-0949">S-adenosyl-L-methionine</keyword>
<protein>
    <submittedName>
        <fullName evidence="9">SET domain-containing protein</fullName>
    </submittedName>
</protein>
<evidence type="ECO:0000256" key="2">
    <source>
        <dbReference type="ARBA" id="ARBA00004286"/>
    </source>
</evidence>
<evidence type="ECO:0000256" key="5">
    <source>
        <dbReference type="ARBA" id="ARBA00022679"/>
    </source>
</evidence>
<evidence type="ECO:0000313" key="9">
    <source>
        <dbReference type="EMBL" id="KAK8131841.1"/>
    </source>
</evidence>
<dbReference type="GO" id="GO:0008168">
    <property type="term" value="F:methyltransferase activity"/>
    <property type="evidence" value="ECO:0007669"/>
    <property type="project" value="UniProtKB-KW"/>
</dbReference>
<sequence>MATNTVFNFSNTLIKEMGEITAIERRRETADQHKRNGVPSRVIQPHRFSRGRRFQAWDVLRQRRKRVGKSPNEPRHVQEHVINRNLWPRDRLQLRRAPMSAAQLMLNPPAGPADARRSTRLQERQAAWAQTHAEAQAQVQAQAQAQAQAVLWDQNTQDVAAVLSENVEYMDCEICNETGDSGTCGAACYAQFLRENVRRFEHSVEVKATGDVMGLGLYLRPTVQNPIKKGQMLGEYLGELLPPDFDTTGMDTMYFFSMDQIAMIDARLKGNYTRFANHHCRPNISVSVSMIGRRRMILFTAARDLIPGEQLFISYGRQYFTGNGLQCTCDAQSQPHTPPK</sequence>